<feature type="region of interest" description="Disordered" evidence="5">
    <location>
        <begin position="76"/>
        <end position="120"/>
    </location>
</feature>
<organism evidence="6 7">
    <name type="scientific">Zootermopsis nevadensis</name>
    <name type="common">Dampwood termite</name>
    <dbReference type="NCBI Taxonomy" id="136037"/>
    <lineage>
        <taxon>Eukaryota</taxon>
        <taxon>Metazoa</taxon>
        <taxon>Ecdysozoa</taxon>
        <taxon>Arthropoda</taxon>
        <taxon>Hexapoda</taxon>
        <taxon>Insecta</taxon>
        <taxon>Pterygota</taxon>
        <taxon>Neoptera</taxon>
        <taxon>Polyneoptera</taxon>
        <taxon>Dictyoptera</taxon>
        <taxon>Blattodea</taxon>
        <taxon>Blattoidea</taxon>
        <taxon>Termitoidae</taxon>
        <taxon>Termopsidae</taxon>
        <taxon>Zootermopsis</taxon>
    </lineage>
</organism>
<dbReference type="Proteomes" id="UP000027135">
    <property type="component" value="Unassembled WGS sequence"/>
</dbReference>
<comment type="subcellular location">
    <subcellularLocation>
        <location evidence="1">Nucleus</location>
    </subcellularLocation>
</comment>
<evidence type="ECO:0000256" key="1">
    <source>
        <dbReference type="ARBA" id="ARBA00004123"/>
    </source>
</evidence>
<dbReference type="InParanoid" id="A0A067RS44"/>
<evidence type="ECO:0000313" key="6">
    <source>
        <dbReference type="EMBL" id="KDR22614.1"/>
    </source>
</evidence>
<comment type="similarity">
    <text evidence="2">Belongs to the ashwin family.</text>
</comment>
<dbReference type="Pfam" id="PF15323">
    <property type="entry name" value="Ashwin"/>
    <property type="match status" value="1"/>
</dbReference>
<evidence type="ECO:0000256" key="5">
    <source>
        <dbReference type="SAM" id="MobiDB-lite"/>
    </source>
</evidence>
<dbReference type="InterPro" id="IPR024887">
    <property type="entry name" value="Ashwin"/>
</dbReference>
<dbReference type="OrthoDB" id="10071059at2759"/>
<gene>
    <name evidence="6" type="ORF">L798_12744</name>
</gene>
<feature type="compositionally biased region" description="Basic and acidic residues" evidence="5">
    <location>
        <begin position="171"/>
        <end position="180"/>
    </location>
</feature>
<feature type="compositionally biased region" description="Polar residues" evidence="5">
    <location>
        <begin position="227"/>
        <end position="239"/>
    </location>
</feature>
<dbReference type="EMBL" id="KK852498">
    <property type="protein sequence ID" value="KDR22614.1"/>
    <property type="molecule type" value="Genomic_DNA"/>
</dbReference>
<feature type="region of interest" description="Disordered" evidence="5">
    <location>
        <begin position="171"/>
        <end position="199"/>
    </location>
</feature>
<evidence type="ECO:0000256" key="3">
    <source>
        <dbReference type="ARBA" id="ARBA00015134"/>
    </source>
</evidence>
<feature type="compositionally biased region" description="Basic residues" evidence="5">
    <location>
        <begin position="216"/>
        <end position="226"/>
    </location>
</feature>
<reference evidence="6 7" key="1">
    <citation type="journal article" date="2014" name="Nat. Commun.">
        <title>Molecular traces of alternative social organization in a termite genome.</title>
        <authorList>
            <person name="Terrapon N."/>
            <person name="Li C."/>
            <person name="Robertson H.M."/>
            <person name="Ji L."/>
            <person name="Meng X."/>
            <person name="Booth W."/>
            <person name="Chen Z."/>
            <person name="Childers C.P."/>
            <person name="Glastad K.M."/>
            <person name="Gokhale K."/>
            <person name="Gowin J."/>
            <person name="Gronenberg W."/>
            <person name="Hermansen R.A."/>
            <person name="Hu H."/>
            <person name="Hunt B.G."/>
            <person name="Huylmans A.K."/>
            <person name="Khalil S.M."/>
            <person name="Mitchell R.D."/>
            <person name="Munoz-Torres M.C."/>
            <person name="Mustard J.A."/>
            <person name="Pan H."/>
            <person name="Reese J.T."/>
            <person name="Scharf M.E."/>
            <person name="Sun F."/>
            <person name="Vogel H."/>
            <person name="Xiao J."/>
            <person name="Yang W."/>
            <person name="Yang Z."/>
            <person name="Yang Z."/>
            <person name="Zhou J."/>
            <person name="Zhu J."/>
            <person name="Brent C.S."/>
            <person name="Elsik C.G."/>
            <person name="Goodisman M.A."/>
            <person name="Liberles D.A."/>
            <person name="Roe R.M."/>
            <person name="Vargo E.L."/>
            <person name="Vilcinskas A."/>
            <person name="Wang J."/>
            <person name="Bornberg-Bauer E."/>
            <person name="Korb J."/>
            <person name="Zhang G."/>
            <person name="Liebig J."/>
        </authorList>
    </citation>
    <scope>NUCLEOTIDE SEQUENCE [LARGE SCALE GENOMIC DNA]</scope>
    <source>
        <tissue evidence="6">Whole organism</tissue>
    </source>
</reference>
<feature type="compositionally biased region" description="Polar residues" evidence="5">
    <location>
        <begin position="91"/>
        <end position="105"/>
    </location>
</feature>
<keyword evidence="4" id="KW-0539">Nucleus</keyword>
<dbReference type="eggNOG" id="ENOG502RFGP">
    <property type="taxonomic scope" value="Eukaryota"/>
</dbReference>
<dbReference type="AlphaFoldDB" id="A0A067RS44"/>
<evidence type="ECO:0000256" key="4">
    <source>
        <dbReference type="ARBA" id="ARBA00023242"/>
    </source>
</evidence>
<evidence type="ECO:0000256" key="2">
    <source>
        <dbReference type="ARBA" id="ARBA00007855"/>
    </source>
</evidence>
<dbReference type="PANTHER" id="PTHR28359:SF1">
    <property type="entry name" value="ASHWIN"/>
    <property type="match status" value="1"/>
</dbReference>
<keyword evidence="7" id="KW-1185">Reference proteome</keyword>
<accession>A0A067RS44</accession>
<protein>
    <recommendedName>
        <fullName evidence="3">Ashwin</fullName>
    </recommendedName>
</protein>
<dbReference type="GO" id="GO:0072669">
    <property type="term" value="C:tRNA-splicing ligase complex"/>
    <property type="evidence" value="ECO:0007669"/>
    <property type="project" value="InterPro"/>
</dbReference>
<dbReference type="GO" id="GO:0048598">
    <property type="term" value="P:embryonic morphogenesis"/>
    <property type="evidence" value="ECO:0007669"/>
    <property type="project" value="InterPro"/>
</dbReference>
<dbReference type="PANTHER" id="PTHR28359">
    <property type="entry name" value="ASHWIN"/>
    <property type="match status" value="1"/>
</dbReference>
<proteinExistence type="inferred from homology"/>
<name>A0A067RS44_ZOONE</name>
<evidence type="ECO:0000313" key="7">
    <source>
        <dbReference type="Proteomes" id="UP000027135"/>
    </source>
</evidence>
<dbReference type="GO" id="GO:0005634">
    <property type="term" value="C:nucleus"/>
    <property type="evidence" value="ECO:0007669"/>
    <property type="project" value="UniProtKB-SubCell"/>
</dbReference>
<sequence>MASSVKESNDFYLLQPELLNETALKQILESRCVKLQNLNFLSKAQLVKIFYQVAVPLPQREYKDNRRGKLLTRLRRKQEINSQKTDDSGKKSSITCGFSEASTSHGLHGTGVRLKPPPDTINFEHKKIKLRSSSSRSDDLESIQIKRLKKFEKSDINGGILDRIIINDRRKEKEKEEKGDTQSIKQKPTDESTADVPVDQSKLLGCESCSSEKVSGSRKVKLKRSHSTSSSENPLSACTTGKDLEVKKNKTKIIWP</sequence>
<feature type="region of interest" description="Disordered" evidence="5">
    <location>
        <begin position="211"/>
        <end position="240"/>
    </location>
</feature>